<evidence type="ECO:0000256" key="4">
    <source>
        <dbReference type="ARBA" id="ARBA00010662"/>
    </source>
</evidence>
<comment type="caution">
    <text evidence="9">The sequence shown here is derived from an EMBL/GenBank/DDBJ whole genome shotgun (WGS) entry which is preliminary data.</text>
</comment>
<comment type="function">
    <text evidence="2 7">Hydrolysis of 6-phosphogluconolactone to 6-phosphogluconate.</text>
</comment>
<dbReference type="Pfam" id="PF01182">
    <property type="entry name" value="Glucosamine_iso"/>
    <property type="match status" value="1"/>
</dbReference>
<dbReference type="PANTHER" id="PTHR11054:SF0">
    <property type="entry name" value="6-PHOSPHOGLUCONOLACTONASE"/>
    <property type="match status" value="1"/>
</dbReference>
<keyword evidence="7" id="KW-0378">Hydrolase</keyword>
<dbReference type="InterPro" id="IPR006148">
    <property type="entry name" value="Glc/Gal-6P_isomerase"/>
</dbReference>
<name>A0A562L7S5_9GAMM</name>
<dbReference type="GO" id="GO:0017057">
    <property type="term" value="F:6-phosphogluconolactonase activity"/>
    <property type="evidence" value="ECO:0007669"/>
    <property type="project" value="UniProtKB-UniRule"/>
</dbReference>
<dbReference type="InterPro" id="IPR037171">
    <property type="entry name" value="NagB/RpiA_transferase-like"/>
</dbReference>
<evidence type="ECO:0000256" key="2">
    <source>
        <dbReference type="ARBA" id="ARBA00002681"/>
    </source>
</evidence>
<dbReference type="SUPFAM" id="SSF100950">
    <property type="entry name" value="NagB/RpiA/CoA transferase-like"/>
    <property type="match status" value="1"/>
</dbReference>
<keyword evidence="10" id="KW-1185">Reference proteome</keyword>
<evidence type="ECO:0000313" key="9">
    <source>
        <dbReference type="EMBL" id="TWI03700.1"/>
    </source>
</evidence>
<dbReference type="OrthoDB" id="9810967at2"/>
<protein>
    <recommendedName>
        <fullName evidence="6 7">6-phosphogluconolactonase</fullName>
        <shortName evidence="7">6PGL</shortName>
        <ecNumber evidence="5 7">3.1.1.31</ecNumber>
    </recommendedName>
</protein>
<evidence type="ECO:0000256" key="6">
    <source>
        <dbReference type="ARBA" id="ARBA00020337"/>
    </source>
</evidence>
<reference evidence="9 10" key="1">
    <citation type="journal article" date="2015" name="Stand. Genomic Sci.">
        <title>Genomic Encyclopedia of Bacterial and Archaeal Type Strains, Phase III: the genomes of soil and plant-associated and newly described type strains.</title>
        <authorList>
            <person name="Whitman W.B."/>
            <person name="Woyke T."/>
            <person name="Klenk H.P."/>
            <person name="Zhou Y."/>
            <person name="Lilburn T.G."/>
            <person name="Beck B.J."/>
            <person name="De Vos P."/>
            <person name="Vandamme P."/>
            <person name="Eisen J.A."/>
            <person name="Garrity G."/>
            <person name="Hugenholtz P."/>
            <person name="Kyrpides N.C."/>
        </authorList>
    </citation>
    <scope>NUCLEOTIDE SEQUENCE [LARGE SCALE GENOMIC DNA]</scope>
    <source>
        <strain evidence="9 10">CGMCC 1.10821</strain>
    </source>
</reference>
<comment type="similarity">
    <text evidence="4 7">Belongs to the glucosamine/galactosamine-6-phosphate isomerase family. 6-phosphogluconolactonase subfamily.</text>
</comment>
<evidence type="ECO:0000259" key="8">
    <source>
        <dbReference type="Pfam" id="PF01182"/>
    </source>
</evidence>
<dbReference type="RefSeq" id="WP_144899000.1">
    <property type="nucleotide sequence ID" value="NZ_VLKN01000003.1"/>
</dbReference>
<evidence type="ECO:0000256" key="1">
    <source>
        <dbReference type="ARBA" id="ARBA00000832"/>
    </source>
</evidence>
<feature type="domain" description="Glucosamine/galactosamine-6-phosphate isomerase" evidence="8">
    <location>
        <begin position="26"/>
        <end position="234"/>
    </location>
</feature>
<dbReference type="CDD" id="cd01400">
    <property type="entry name" value="6PGL"/>
    <property type="match status" value="1"/>
</dbReference>
<dbReference type="EMBL" id="VLKN01000003">
    <property type="protein sequence ID" value="TWI03700.1"/>
    <property type="molecule type" value="Genomic_DNA"/>
</dbReference>
<dbReference type="Gene3D" id="3.40.50.1360">
    <property type="match status" value="1"/>
</dbReference>
<dbReference type="PANTHER" id="PTHR11054">
    <property type="entry name" value="6-PHOSPHOGLUCONOLACTONASE"/>
    <property type="match status" value="1"/>
</dbReference>
<gene>
    <name evidence="7" type="primary">pgl</name>
    <name evidence="9" type="ORF">IP90_01515</name>
</gene>
<dbReference type="GO" id="GO:0006098">
    <property type="term" value="P:pentose-phosphate shunt"/>
    <property type="evidence" value="ECO:0007669"/>
    <property type="project" value="UniProtKB-UniPathway"/>
</dbReference>
<proteinExistence type="inferred from homology"/>
<organism evidence="9 10">
    <name type="scientific">Luteimonas cucumeris</name>
    <dbReference type="NCBI Taxonomy" id="985012"/>
    <lineage>
        <taxon>Bacteria</taxon>
        <taxon>Pseudomonadati</taxon>
        <taxon>Pseudomonadota</taxon>
        <taxon>Gammaproteobacteria</taxon>
        <taxon>Lysobacterales</taxon>
        <taxon>Lysobacteraceae</taxon>
        <taxon>Luteimonas</taxon>
    </lineage>
</organism>
<sequence>MPLQTPPTADDDPLSPRRVQFHAHVDADAWAWSCAVALTGILRRDIAERGLARLLLSGGTTPAPVYRALSKAPIEWDKVEVALVDERWLQPDDPDSNARLVRETLLQNRAKAAHFEPITRVGRTLEESVASANAHARRPASVAVLGMGEDGHTASLFSGARDLPRALASKSDYVAFDASGCAGAGAWPLRISLTPTGLSKARERMLLIRGEAKRRLLDRALDSNDATLMPVRVAFSTPGAALQIHWCP</sequence>
<dbReference type="InterPro" id="IPR039104">
    <property type="entry name" value="6PGL"/>
</dbReference>
<evidence type="ECO:0000256" key="7">
    <source>
        <dbReference type="RuleBase" id="RU365095"/>
    </source>
</evidence>
<evidence type="ECO:0000313" key="10">
    <source>
        <dbReference type="Proteomes" id="UP000315167"/>
    </source>
</evidence>
<dbReference type="InterPro" id="IPR005900">
    <property type="entry name" value="6-phosphogluconolactonase_DevB"/>
</dbReference>
<dbReference type="NCBIfam" id="TIGR01198">
    <property type="entry name" value="pgl"/>
    <property type="match status" value="1"/>
</dbReference>
<dbReference type="UniPathway" id="UPA00115">
    <property type="reaction ID" value="UER00409"/>
</dbReference>
<comment type="catalytic activity">
    <reaction evidence="1 7">
        <text>6-phospho-D-glucono-1,5-lactone + H2O = 6-phospho-D-gluconate + H(+)</text>
        <dbReference type="Rhea" id="RHEA:12556"/>
        <dbReference type="ChEBI" id="CHEBI:15377"/>
        <dbReference type="ChEBI" id="CHEBI:15378"/>
        <dbReference type="ChEBI" id="CHEBI:57955"/>
        <dbReference type="ChEBI" id="CHEBI:58759"/>
        <dbReference type="EC" id="3.1.1.31"/>
    </reaction>
</comment>
<evidence type="ECO:0000256" key="3">
    <source>
        <dbReference type="ARBA" id="ARBA00004961"/>
    </source>
</evidence>
<dbReference type="AlphaFoldDB" id="A0A562L7S5"/>
<dbReference type="Proteomes" id="UP000315167">
    <property type="component" value="Unassembled WGS sequence"/>
</dbReference>
<accession>A0A562L7S5</accession>
<dbReference type="EC" id="3.1.1.31" evidence="5 7"/>
<comment type="pathway">
    <text evidence="3 7">Carbohydrate degradation; pentose phosphate pathway; D-ribulose 5-phosphate from D-glucose 6-phosphate (oxidative stage): step 2/3.</text>
</comment>
<evidence type="ECO:0000256" key="5">
    <source>
        <dbReference type="ARBA" id="ARBA00013198"/>
    </source>
</evidence>
<dbReference type="GO" id="GO:0005975">
    <property type="term" value="P:carbohydrate metabolic process"/>
    <property type="evidence" value="ECO:0007669"/>
    <property type="project" value="UniProtKB-UniRule"/>
</dbReference>